<evidence type="ECO:0000313" key="2">
    <source>
        <dbReference type="EMBL" id="KAA6394147.1"/>
    </source>
</evidence>
<reference evidence="2 3" key="1">
    <citation type="submission" date="2019-03" db="EMBL/GenBank/DDBJ databases">
        <title>Single cell metagenomics reveals metabolic interactions within the superorganism composed of flagellate Streblomastix strix and complex community of Bacteroidetes bacteria on its surface.</title>
        <authorList>
            <person name="Treitli S.C."/>
            <person name="Kolisko M."/>
            <person name="Husnik F."/>
            <person name="Keeling P."/>
            <person name="Hampl V."/>
        </authorList>
    </citation>
    <scope>NUCLEOTIDE SEQUENCE [LARGE SCALE GENOMIC DNA]</scope>
    <source>
        <strain evidence="2">ST1C</strain>
    </source>
</reference>
<feature type="compositionally biased region" description="Polar residues" evidence="1">
    <location>
        <begin position="29"/>
        <end position="58"/>
    </location>
</feature>
<organism evidence="2 3">
    <name type="scientific">Streblomastix strix</name>
    <dbReference type="NCBI Taxonomy" id="222440"/>
    <lineage>
        <taxon>Eukaryota</taxon>
        <taxon>Metamonada</taxon>
        <taxon>Preaxostyla</taxon>
        <taxon>Oxymonadida</taxon>
        <taxon>Streblomastigidae</taxon>
        <taxon>Streblomastix</taxon>
    </lineage>
</organism>
<proteinExistence type="predicted"/>
<dbReference type="Proteomes" id="UP000324800">
    <property type="component" value="Unassembled WGS sequence"/>
</dbReference>
<evidence type="ECO:0000313" key="3">
    <source>
        <dbReference type="Proteomes" id="UP000324800"/>
    </source>
</evidence>
<sequence length="504" mass="56795">MNSTSNEQVQDDPLMNAYRMQMMNDYEQSRQTNQLQITSGSNSNIDSSAHFPNTPLSHNSDSSIADSLSVINEINANIFKMPIEHKDPIFREYISCRIVPLALLAAFSIRQRNLFINTPRTASALPRVLSTTLSAFAQQLQSPFVCSALGMQAEAIGLPFNQQSSQSSLSSQFTITQLPILRQQLTNDISTISALIRQLLSILQTPDTDFNLLLPPSMILSSECLTVCLENRLRIWKELEVLQWLDDSPQIIEQRRKQQMEMQRKRPLLSPLPSSTFCHEIVELVGQVLFNHFKSIPNEFLSHILRLLFEIIDPVPINPNSHTILDEVIQIRGQNIPNHQQGLYPLIPPTYANIAVTVLSSLQNLESKQFIYSSQLFFQQTNEGQTGVSILVQQAVNSILSLILIEGADQCRQNGIEQLHQLVVGVASSQSTSEQAAINWWAKIAVYQCLERLGLTSYATTYSQRLQMDVEQVYVPSSLDLPTFSKSVLALINDTRYHIRSLKP</sequence>
<feature type="region of interest" description="Disordered" evidence="1">
    <location>
        <begin position="28"/>
        <end position="58"/>
    </location>
</feature>
<name>A0A5J4WGP9_9EUKA</name>
<dbReference type="AlphaFoldDB" id="A0A5J4WGP9"/>
<comment type="caution">
    <text evidence="2">The sequence shown here is derived from an EMBL/GenBank/DDBJ whole genome shotgun (WGS) entry which is preliminary data.</text>
</comment>
<evidence type="ECO:0000256" key="1">
    <source>
        <dbReference type="SAM" id="MobiDB-lite"/>
    </source>
</evidence>
<gene>
    <name evidence="2" type="ORF">EZS28_010322</name>
</gene>
<protein>
    <submittedName>
        <fullName evidence="2">Uncharacterized protein</fullName>
    </submittedName>
</protein>
<accession>A0A5J4WGP9</accession>
<dbReference type="EMBL" id="SNRW01002027">
    <property type="protein sequence ID" value="KAA6394147.1"/>
    <property type="molecule type" value="Genomic_DNA"/>
</dbReference>